<dbReference type="AlphaFoldDB" id="A0A9X3WST1"/>
<gene>
    <name evidence="1" type="ORF">NC797_11670</name>
</gene>
<dbReference type="RefSeq" id="WP_272436965.1">
    <property type="nucleotide sequence ID" value="NZ_JAMQKB010000011.1"/>
</dbReference>
<evidence type="ECO:0000313" key="2">
    <source>
        <dbReference type="Proteomes" id="UP001145050"/>
    </source>
</evidence>
<comment type="caution">
    <text evidence="1">The sequence shown here is derived from an EMBL/GenBank/DDBJ whole genome shotgun (WGS) entry which is preliminary data.</text>
</comment>
<name>A0A9X3WST1_9BACI</name>
<sequence length="89" mass="10492">MQGKDLLKAIDYKKLTIVELQLKIKKLREKYPEKKKLIYVTHSAIIEADFEMELAENLEEEPLIGRAIQEYELYPEIDIKDKRILNTSA</sequence>
<proteinExistence type="predicted"/>
<accession>A0A9X3WST1</accession>
<evidence type="ECO:0000313" key="1">
    <source>
        <dbReference type="EMBL" id="MDC3425162.1"/>
    </source>
</evidence>
<organism evidence="1 2">
    <name type="scientific">Terrihalobacillus insolitus</name>
    <dbReference type="NCBI Taxonomy" id="2950438"/>
    <lineage>
        <taxon>Bacteria</taxon>
        <taxon>Bacillati</taxon>
        <taxon>Bacillota</taxon>
        <taxon>Bacilli</taxon>
        <taxon>Bacillales</taxon>
        <taxon>Bacillaceae</taxon>
        <taxon>Terrihalobacillus</taxon>
    </lineage>
</organism>
<reference evidence="1" key="1">
    <citation type="submission" date="2022-06" db="EMBL/GenBank/DDBJ databases">
        <title>Aquibacillus sp. a new bacterium isolated from soil saline samples.</title>
        <authorList>
            <person name="Galisteo C."/>
            <person name="De La Haba R."/>
            <person name="Sanchez-Porro C."/>
            <person name="Ventosa A."/>
        </authorList>
    </citation>
    <scope>NUCLEOTIDE SEQUENCE</scope>
    <source>
        <strain evidence="1">3ASR75-11</strain>
    </source>
</reference>
<protein>
    <submittedName>
        <fullName evidence="1">Uncharacterized protein</fullName>
    </submittedName>
</protein>
<dbReference type="Proteomes" id="UP001145050">
    <property type="component" value="Unassembled WGS sequence"/>
</dbReference>
<dbReference type="EMBL" id="JAMQKB010000011">
    <property type="protein sequence ID" value="MDC3425162.1"/>
    <property type="molecule type" value="Genomic_DNA"/>
</dbReference>
<keyword evidence="2" id="KW-1185">Reference proteome</keyword>